<keyword evidence="2" id="KW-0808">Transferase</keyword>
<dbReference type="Gene3D" id="3.40.630.30">
    <property type="match status" value="1"/>
</dbReference>
<dbReference type="SUPFAM" id="SSF55729">
    <property type="entry name" value="Acyl-CoA N-acyltransferases (Nat)"/>
    <property type="match status" value="1"/>
</dbReference>
<dbReference type="AlphaFoldDB" id="A0A1I3ZMI2"/>
<evidence type="ECO:0000313" key="2">
    <source>
        <dbReference type="EMBL" id="SFK45207.1"/>
    </source>
</evidence>
<protein>
    <submittedName>
        <fullName evidence="2">Acetyltransferase (GNAT) domain-containing protein</fullName>
    </submittedName>
</protein>
<dbReference type="InterPro" id="IPR016181">
    <property type="entry name" value="Acyl_CoA_acyltransferase"/>
</dbReference>
<dbReference type="InterPro" id="IPR000182">
    <property type="entry name" value="GNAT_dom"/>
</dbReference>
<evidence type="ECO:0000313" key="3">
    <source>
        <dbReference type="Proteomes" id="UP000199025"/>
    </source>
</evidence>
<dbReference type="Pfam" id="PF13302">
    <property type="entry name" value="Acetyltransf_3"/>
    <property type="match status" value="1"/>
</dbReference>
<proteinExistence type="predicted"/>
<feature type="domain" description="N-acetyltransferase" evidence="1">
    <location>
        <begin position="12"/>
        <end position="168"/>
    </location>
</feature>
<dbReference type="RefSeq" id="WP_091513513.1">
    <property type="nucleotide sequence ID" value="NZ_FORP01000021.1"/>
</dbReference>
<organism evidence="2 3">
    <name type="scientific">Amycolatopsis sacchari</name>
    <dbReference type="NCBI Taxonomy" id="115433"/>
    <lineage>
        <taxon>Bacteria</taxon>
        <taxon>Bacillati</taxon>
        <taxon>Actinomycetota</taxon>
        <taxon>Actinomycetes</taxon>
        <taxon>Pseudonocardiales</taxon>
        <taxon>Pseudonocardiaceae</taxon>
        <taxon>Amycolatopsis</taxon>
    </lineage>
</organism>
<accession>A0A1I3ZMI2</accession>
<dbReference type="CDD" id="cd04301">
    <property type="entry name" value="NAT_SF"/>
    <property type="match status" value="1"/>
</dbReference>
<reference evidence="2 3" key="1">
    <citation type="submission" date="2016-10" db="EMBL/GenBank/DDBJ databases">
        <authorList>
            <person name="de Groot N.N."/>
        </authorList>
    </citation>
    <scope>NUCLEOTIDE SEQUENCE [LARGE SCALE GENOMIC DNA]</scope>
    <source>
        <strain evidence="2 3">DSM 44468</strain>
    </source>
</reference>
<dbReference type="OrthoDB" id="3402863at2"/>
<dbReference type="Proteomes" id="UP000199025">
    <property type="component" value="Unassembled WGS sequence"/>
</dbReference>
<dbReference type="EMBL" id="FORP01000021">
    <property type="protein sequence ID" value="SFK45207.1"/>
    <property type="molecule type" value="Genomic_DNA"/>
</dbReference>
<name>A0A1I3ZMI2_9PSEU</name>
<dbReference type="GO" id="GO:0016747">
    <property type="term" value="F:acyltransferase activity, transferring groups other than amino-acyl groups"/>
    <property type="evidence" value="ECO:0007669"/>
    <property type="project" value="InterPro"/>
</dbReference>
<gene>
    <name evidence="2" type="ORF">SAMN05421835_121106</name>
</gene>
<keyword evidence="3" id="KW-1185">Reference proteome</keyword>
<dbReference type="PANTHER" id="PTHR43792">
    <property type="entry name" value="GNAT FAMILY, PUTATIVE (AFU_ORTHOLOGUE AFUA_3G00765)-RELATED-RELATED"/>
    <property type="match status" value="1"/>
</dbReference>
<dbReference type="PANTHER" id="PTHR43792:SF1">
    <property type="entry name" value="N-ACETYLTRANSFERASE DOMAIN-CONTAINING PROTEIN"/>
    <property type="match status" value="1"/>
</dbReference>
<sequence length="168" mass="18513">MSGVRLLPLGEVAIRALAEGDFAGAARSVPVPLPPFFGRPEWVPGWGRARARLDADPRAAAWLAHVIWDEHRQLVVGRAGFHDLPDPAGRVEVTYGVEPEYRRQGYARAALKQLLARSVRAPEVVTVRAVIRPDNVPSRRLVAQCGFVEVPAHDEPGGPWVVYEFDAR</sequence>
<evidence type="ECO:0000259" key="1">
    <source>
        <dbReference type="PROSITE" id="PS51186"/>
    </source>
</evidence>
<dbReference type="STRING" id="115433.SAMN05421835_121106"/>
<dbReference type="InterPro" id="IPR051531">
    <property type="entry name" value="N-acetyltransferase"/>
</dbReference>
<dbReference type="PROSITE" id="PS51186">
    <property type="entry name" value="GNAT"/>
    <property type="match status" value="1"/>
</dbReference>